<dbReference type="AlphaFoldDB" id="A0A9P4YVK7"/>
<dbReference type="EMBL" id="JAANYQ010000005">
    <property type="protein sequence ID" value="KAF4123906.1"/>
    <property type="molecule type" value="Genomic_DNA"/>
</dbReference>
<proteinExistence type="predicted"/>
<keyword evidence="4" id="KW-1185">Reference proteome</keyword>
<dbReference type="Proteomes" id="UP000749293">
    <property type="component" value="Unassembled WGS sequence"/>
</dbReference>
<comment type="caution">
    <text evidence="3">The sequence shown here is derived from an EMBL/GenBank/DDBJ whole genome shotgun (WGS) entry which is preliminary data.</text>
</comment>
<feature type="compositionally biased region" description="Low complexity" evidence="1">
    <location>
        <begin position="864"/>
        <end position="874"/>
    </location>
</feature>
<dbReference type="Pfam" id="PF08639">
    <property type="entry name" value="Sld3_STD"/>
    <property type="match status" value="1"/>
</dbReference>
<feature type="compositionally biased region" description="Basic residues" evidence="1">
    <location>
        <begin position="332"/>
        <end position="341"/>
    </location>
</feature>
<feature type="domain" description="DNA replication regulator Sld3 C-terminal" evidence="2">
    <location>
        <begin position="304"/>
        <end position="781"/>
    </location>
</feature>
<feature type="region of interest" description="Disordered" evidence="1">
    <location>
        <begin position="323"/>
        <end position="347"/>
    </location>
</feature>
<evidence type="ECO:0000256" key="1">
    <source>
        <dbReference type="SAM" id="MobiDB-lite"/>
    </source>
</evidence>
<feature type="region of interest" description="Disordered" evidence="1">
    <location>
        <begin position="526"/>
        <end position="647"/>
    </location>
</feature>
<feature type="region of interest" description="Disordered" evidence="1">
    <location>
        <begin position="218"/>
        <end position="251"/>
    </location>
</feature>
<accession>A0A9P4YVK7</accession>
<dbReference type="PANTHER" id="PTHR28067">
    <property type="entry name" value="DNA REPLICATION REGULATOR SLD3"/>
    <property type="match status" value="1"/>
</dbReference>
<reference evidence="3" key="1">
    <citation type="submission" date="2020-03" db="EMBL/GenBank/DDBJ databases">
        <title>Site-based positive gene gene selection in Geosmithia morbida across the United States reveals a broad range of putative effectors and factors for local host and environmental adapation.</title>
        <authorList>
            <person name="Onufrak A."/>
            <person name="Murdoch R.W."/>
            <person name="Gazis R."/>
            <person name="Huff M."/>
            <person name="Staton M."/>
            <person name="Klingeman W."/>
            <person name="Hadziabdic D."/>
        </authorList>
    </citation>
    <scope>NUCLEOTIDE SEQUENCE</scope>
    <source>
        <strain evidence="3">1262</strain>
    </source>
</reference>
<evidence type="ECO:0000313" key="4">
    <source>
        <dbReference type="Proteomes" id="UP000749293"/>
    </source>
</evidence>
<dbReference type="GO" id="GO:0006270">
    <property type="term" value="P:DNA replication initiation"/>
    <property type="evidence" value="ECO:0007669"/>
    <property type="project" value="InterPro"/>
</dbReference>
<evidence type="ECO:0000313" key="3">
    <source>
        <dbReference type="EMBL" id="KAF4123906.1"/>
    </source>
</evidence>
<feature type="region of interest" description="Disordered" evidence="1">
    <location>
        <begin position="1"/>
        <end position="45"/>
    </location>
</feature>
<feature type="region of interest" description="Disordered" evidence="1">
    <location>
        <begin position="175"/>
        <end position="203"/>
    </location>
</feature>
<evidence type="ECO:0000259" key="2">
    <source>
        <dbReference type="Pfam" id="PF08639"/>
    </source>
</evidence>
<dbReference type="OrthoDB" id="5395343at2759"/>
<dbReference type="GeneID" id="55971847"/>
<gene>
    <name evidence="3" type="ORF">GMORB2_5622</name>
</gene>
<name>A0A9P4YVK7_9HYPO</name>
<feature type="region of interest" description="Disordered" evidence="1">
    <location>
        <begin position="413"/>
        <end position="447"/>
    </location>
</feature>
<organism evidence="3 4">
    <name type="scientific">Geosmithia morbida</name>
    <dbReference type="NCBI Taxonomy" id="1094350"/>
    <lineage>
        <taxon>Eukaryota</taxon>
        <taxon>Fungi</taxon>
        <taxon>Dikarya</taxon>
        <taxon>Ascomycota</taxon>
        <taxon>Pezizomycotina</taxon>
        <taxon>Sordariomycetes</taxon>
        <taxon>Hypocreomycetidae</taxon>
        <taxon>Hypocreales</taxon>
        <taxon>Bionectriaceae</taxon>
        <taxon>Geosmithia</taxon>
    </lineage>
</organism>
<dbReference type="InterPro" id="IPR013948">
    <property type="entry name" value="DNA_replication_reg_Sld3_C"/>
</dbReference>
<dbReference type="GO" id="GO:0031261">
    <property type="term" value="C:DNA replication preinitiation complex"/>
    <property type="evidence" value="ECO:0007669"/>
    <property type="project" value="TreeGrafter"/>
</dbReference>
<feature type="compositionally biased region" description="Polar residues" evidence="1">
    <location>
        <begin position="17"/>
        <end position="29"/>
    </location>
</feature>
<feature type="compositionally biased region" description="Polar residues" evidence="1">
    <location>
        <begin position="236"/>
        <end position="248"/>
    </location>
</feature>
<sequence length="899" mass="98542">MSSAAVADADASRSRSGFLTPSSDGSLNRSGHGGSGSPETRERKGADSLAMDHLLKPMVTLKPHPPKLHVQPRLLQPLMILPREHLSLSCLDLNDPRGDLPLGRLFESHIKILDLENRMGSSPSVMIARNDLRGTLYAIERLDATLYTACKLGSWNSPEDLAARATVICHERLTRHPPSAGPPKPAALEQATLTTPRTHKEERKKRFAIDAIQSLVRKRPRSRSASAAGEIATGQEAAQTKPTDSASQLPAADVVDTRATAPGGLSLETPGIVAPEADVDPQQAATNIFDNIRSHYFEALYKSKVDRKHRETIPKVISGMKEMVDSSDEARKKRRRSKKMKLGKDGLYPQEDDRIRQWWAANKLELRHDDETDISLEQVKAHASLLRTRETQLQMIVIMEILALEPLKPQDLPADDRLPALPGGGSEAAPEKGVVVSPPPPASKKRNKHNLPVLLDVHADRLTIWQSMASDEQILLQDSQTPTQSSDHQLQQKASSEPLRDFCVDVIVPFYSSRLPQLCDSLSRKLGGPVIVSPPKLKSKSQKRPSERRDQRPGAAARRTALHKRPESLQHALSFEREHRRSVSRGPSQIEDLMRATSASMPSVKREDSDSLRLPPSRGADPAGPAGTREARSSSLSRSNSVTAGADDVKANRKAKIDAELRDAISNLRKPNRSVVGQAMVEADKHRVPAKKVRRGNKPTAMTNNNSGIQVKATPANHRFKDVMGPKVDRERTPPVAFLPRTDEIIPPSSIGPLAPSTVLRNGHMDVFGSSPAGIVGQTPVKRPTATFLRRPVAEEPAIPPSSPIMSQSTAALEPMDSPTVPGSVVRPTMRRCGPLAPEEVTRLADYEEPQTPVKKRLPLESGQQQQQQQQQQQPTKCGGGSIFERLGWDNDDDLDDLQ</sequence>
<dbReference type="Gene3D" id="1.20.58.2130">
    <property type="match status" value="1"/>
</dbReference>
<protein>
    <submittedName>
        <fullName evidence="3">DNA replication regulator SLD3</fullName>
    </submittedName>
</protein>
<feature type="compositionally biased region" description="Basic and acidic residues" evidence="1">
    <location>
        <begin position="564"/>
        <end position="581"/>
    </location>
</feature>
<dbReference type="PANTHER" id="PTHR28067:SF1">
    <property type="entry name" value="DNA REPLICATION REGULATOR SLD3"/>
    <property type="match status" value="1"/>
</dbReference>
<dbReference type="RefSeq" id="XP_035322558.1">
    <property type="nucleotide sequence ID" value="XM_035467592.1"/>
</dbReference>
<feature type="compositionally biased region" description="Acidic residues" evidence="1">
    <location>
        <begin position="890"/>
        <end position="899"/>
    </location>
</feature>
<dbReference type="InterPro" id="IPR042511">
    <property type="entry name" value="Sld3"/>
</dbReference>
<feature type="region of interest" description="Disordered" evidence="1">
    <location>
        <begin position="795"/>
        <end position="899"/>
    </location>
</feature>